<keyword evidence="3" id="KW-0804">Transcription</keyword>
<evidence type="ECO:0000313" key="6">
    <source>
        <dbReference type="EMBL" id="WDR04391.1"/>
    </source>
</evidence>
<evidence type="ECO:0000256" key="4">
    <source>
        <dbReference type="PROSITE-ProRule" id="PRU00335"/>
    </source>
</evidence>
<dbReference type="Proteomes" id="UP001220530">
    <property type="component" value="Chromosome"/>
</dbReference>
<evidence type="ECO:0000256" key="2">
    <source>
        <dbReference type="ARBA" id="ARBA00023125"/>
    </source>
</evidence>
<accession>A0ABY7YSW0</accession>
<evidence type="ECO:0000313" key="7">
    <source>
        <dbReference type="Proteomes" id="UP001220530"/>
    </source>
</evidence>
<feature type="DNA-binding region" description="H-T-H motif" evidence="4">
    <location>
        <begin position="33"/>
        <end position="52"/>
    </location>
</feature>
<dbReference type="Pfam" id="PF21351">
    <property type="entry name" value="TetR_C_41"/>
    <property type="match status" value="1"/>
</dbReference>
<organism evidence="6 7">
    <name type="scientific">Devosia algicola</name>
    <dbReference type="NCBI Taxonomy" id="3026418"/>
    <lineage>
        <taxon>Bacteria</taxon>
        <taxon>Pseudomonadati</taxon>
        <taxon>Pseudomonadota</taxon>
        <taxon>Alphaproteobacteria</taxon>
        <taxon>Hyphomicrobiales</taxon>
        <taxon>Devosiaceae</taxon>
        <taxon>Devosia</taxon>
    </lineage>
</organism>
<protein>
    <submittedName>
        <fullName evidence="6">TetR family transcriptional regulator</fullName>
    </submittedName>
</protein>
<evidence type="ECO:0000259" key="5">
    <source>
        <dbReference type="PROSITE" id="PS50977"/>
    </source>
</evidence>
<feature type="domain" description="HTH tetR-type" evidence="5">
    <location>
        <begin position="10"/>
        <end position="70"/>
    </location>
</feature>
<dbReference type="PROSITE" id="PS50977">
    <property type="entry name" value="HTH_TETR_2"/>
    <property type="match status" value="1"/>
</dbReference>
<dbReference type="InterPro" id="IPR001647">
    <property type="entry name" value="HTH_TetR"/>
</dbReference>
<keyword evidence="2 4" id="KW-0238">DNA-binding</keyword>
<evidence type="ECO:0000256" key="1">
    <source>
        <dbReference type="ARBA" id="ARBA00023015"/>
    </source>
</evidence>
<dbReference type="PANTHER" id="PTHR30055">
    <property type="entry name" value="HTH-TYPE TRANSCRIPTIONAL REGULATOR RUTR"/>
    <property type="match status" value="1"/>
</dbReference>
<dbReference type="InterPro" id="IPR050109">
    <property type="entry name" value="HTH-type_TetR-like_transc_reg"/>
</dbReference>
<dbReference type="InterPro" id="IPR009057">
    <property type="entry name" value="Homeodomain-like_sf"/>
</dbReference>
<dbReference type="Gene3D" id="1.10.357.10">
    <property type="entry name" value="Tetracycline Repressor, domain 2"/>
    <property type="match status" value="1"/>
</dbReference>
<keyword evidence="7" id="KW-1185">Reference proteome</keyword>
<dbReference type="Pfam" id="PF00440">
    <property type="entry name" value="TetR_N"/>
    <property type="match status" value="1"/>
</dbReference>
<dbReference type="EMBL" id="CP118246">
    <property type="protein sequence ID" value="WDR04391.1"/>
    <property type="molecule type" value="Genomic_DNA"/>
</dbReference>
<sequence>MARSNPERSQATRLALMDAAKDLFIKKGFADTATPDIVRAAGVTRGALYHHFEDKKALLTAIVEREAEAVAQQIADMSVRAKSPSEALLRGAAAYFDAMNTPGRTRLLLLEAPAILGAAATGAIDRGNAGSTLETGLIELLGPDANRDWIAATTNMLSAAFDCAALAIAGGADRSVYERSIAVLIDGLAGQNWQYRSKRE</sequence>
<dbReference type="PRINTS" id="PR00455">
    <property type="entry name" value="HTHTETR"/>
</dbReference>
<gene>
    <name evidence="6" type="ORF">PSQ19_01735</name>
</gene>
<reference evidence="6 7" key="1">
    <citation type="submission" date="2023-02" db="EMBL/GenBank/DDBJ databases">
        <title>Devosia algicola sp. nov., isolated from the phycosphere of marine algae.</title>
        <authorList>
            <person name="Kim J.M."/>
            <person name="Lee J.K."/>
            <person name="Choi B.J."/>
            <person name="Bayburt H."/>
            <person name="Jeon C.O."/>
        </authorList>
    </citation>
    <scope>NUCLEOTIDE SEQUENCE [LARGE SCALE GENOMIC DNA]</scope>
    <source>
        <strain evidence="6 7">G20-9</strain>
    </source>
</reference>
<keyword evidence="1" id="KW-0805">Transcription regulation</keyword>
<proteinExistence type="predicted"/>
<name>A0ABY7YSW0_9HYPH</name>
<dbReference type="InterPro" id="IPR049484">
    <property type="entry name" value="Rv0078-like_C"/>
</dbReference>
<dbReference type="PANTHER" id="PTHR30055:SF234">
    <property type="entry name" value="HTH-TYPE TRANSCRIPTIONAL REGULATOR BETI"/>
    <property type="match status" value="1"/>
</dbReference>
<evidence type="ECO:0000256" key="3">
    <source>
        <dbReference type="ARBA" id="ARBA00023163"/>
    </source>
</evidence>
<dbReference type="SUPFAM" id="SSF46689">
    <property type="entry name" value="Homeodomain-like"/>
    <property type="match status" value="1"/>
</dbReference>
<dbReference type="RefSeq" id="WP_282220773.1">
    <property type="nucleotide sequence ID" value="NZ_CP118246.1"/>
</dbReference>